<evidence type="ECO:0000313" key="2">
    <source>
        <dbReference type="Proteomes" id="UP000770661"/>
    </source>
</evidence>
<gene>
    <name evidence="1" type="ORF">GWK47_013293</name>
</gene>
<reference evidence="1" key="1">
    <citation type="submission" date="2020-07" db="EMBL/GenBank/DDBJ databases">
        <title>The High-quality genome of the commercially important snow crab, Chionoecetes opilio.</title>
        <authorList>
            <person name="Jeong J.-H."/>
            <person name="Ryu S."/>
        </authorList>
    </citation>
    <scope>NUCLEOTIDE SEQUENCE</scope>
    <source>
        <strain evidence="1">MADBK_172401_WGS</strain>
        <tissue evidence="1">Digestive gland</tissue>
    </source>
</reference>
<dbReference type="AlphaFoldDB" id="A0A8J5CLD4"/>
<name>A0A8J5CLD4_CHIOP</name>
<protein>
    <submittedName>
        <fullName evidence="1">Uncharacterized protein</fullName>
    </submittedName>
</protein>
<sequence length="191" mass="21070">MHLVRAAQVVRREMFQTRFTCDGAFHADCQKDSVTPSLLALVNMILDGANIKHQAKLANTSTTAAALTVSQLLVFNSVKHARSVESTSVRHSRERETLLPLYLSLKIHAVTRSRGLIDTLFSLEMCVSYDRLLQLTTIANGVCQRFNMEEVVCPPKLRKGLFTNGAVDNIDHNPSSATAKDSFHGTGISLM</sequence>
<accession>A0A8J5CLD4</accession>
<comment type="caution">
    <text evidence="1">The sequence shown here is derived from an EMBL/GenBank/DDBJ whole genome shotgun (WGS) entry which is preliminary data.</text>
</comment>
<organism evidence="1 2">
    <name type="scientific">Chionoecetes opilio</name>
    <name type="common">Atlantic snow crab</name>
    <name type="synonym">Cancer opilio</name>
    <dbReference type="NCBI Taxonomy" id="41210"/>
    <lineage>
        <taxon>Eukaryota</taxon>
        <taxon>Metazoa</taxon>
        <taxon>Ecdysozoa</taxon>
        <taxon>Arthropoda</taxon>
        <taxon>Crustacea</taxon>
        <taxon>Multicrustacea</taxon>
        <taxon>Malacostraca</taxon>
        <taxon>Eumalacostraca</taxon>
        <taxon>Eucarida</taxon>
        <taxon>Decapoda</taxon>
        <taxon>Pleocyemata</taxon>
        <taxon>Brachyura</taxon>
        <taxon>Eubrachyura</taxon>
        <taxon>Majoidea</taxon>
        <taxon>Majidae</taxon>
        <taxon>Chionoecetes</taxon>
    </lineage>
</organism>
<evidence type="ECO:0000313" key="1">
    <source>
        <dbReference type="EMBL" id="KAG0714855.1"/>
    </source>
</evidence>
<dbReference type="PANTHER" id="PTHR47018">
    <property type="entry name" value="CXC DOMAIN-CONTAINING PROTEIN-RELATED"/>
    <property type="match status" value="1"/>
</dbReference>
<keyword evidence="2" id="KW-1185">Reference proteome</keyword>
<proteinExistence type="predicted"/>
<dbReference type="EMBL" id="JACEEZ010020181">
    <property type="protein sequence ID" value="KAG0714855.1"/>
    <property type="molecule type" value="Genomic_DNA"/>
</dbReference>
<dbReference type="Proteomes" id="UP000770661">
    <property type="component" value="Unassembled WGS sequence"/>
</dbReference>